<dbReference type="EC" id="4.1.99.22" evidence="3"/>
<dbReference type="InterPro" id="IPR050105">
    <property type="entry name" value="MoCo_biosynth_MoaA/MoaC"/>
</dbReference>
<keyword evidence="7" id="KW-0547">Nucleotide-binding</keyword>
<protein>
    <recommendedName>
        <fullName evidence="3">GTP 3',8-cyclase</fullName>
        <ecNumber evidence="3">4.1.99.22</ecNumber>
    </recommendedName>
</protein>
<dbReference type="SFLD" id="SFLDG01386">
    <property type="entry name" value="main_SPASM_domain-containing"/>
    <property type="match status" value="1"/>
</dbReference>
<dbReference type="SFLD" id="SFLDS00029">
    <property type="entry name" value="Radical_SAM"/>
    <property type="match status" value="1"/>
</dbReference>
<dbReference type="GO" id="GO:0046872">
    <property type="term" value="F:metal ion binding"/>
    <property type="evidence" value="ECO:0007669"/>
    <property type="project" value="UniProtKB-KW"/>
</dbReference>
<keyword evidence="11" id="KW-0501">Molybdenum cofactor biosynthesis</keyword>
<evidence type="ECO:0000256" key="2">
    <source>
        <dbReference type="ARBA" id="ARBA00005046"/>
    </source>
</evidence>
<dbReference type="InParanoid" id="A0A1Z5KFE9"/>
<dbReference type="PANTHER" id="PTHR22960">
    <property type="entry name" value="MOLYBDOPTERIN COFACTOR SYNTHESIS PROTEIN A"/>
    <property type="match status" value="1"/>
</dbReference>
<evidence type="ECO:0000256" key="10">
    <source>
        <dbReference type="ARBA" id="ARBA00023134"/>
    </source>
</evidence>
<evidence type="ECO:0000256" key="12">
    <source>
        <dbReference type="ARBA" id="ARBA00023239"/>
    </source>
</evidence>
<dbReference type="AlphaFoldDB" id="A0A1Z5KFE9"/>
<feature type="domain" description="Radical SAM core" evidence="15">
    <location>
        <begin position="85"/>
        <end position="314"/>
    </location>
</feature>
<dbReference type="UniPathway" id="UPA00344"/>
<evidence type="ECO:0000256" key="5">
    <source>
        <dbReference type="ARBA" id="ARBA00022691"/>
    </source>
</evidence>
<evidence type="ECO:0000256" key="7">
    <source>
        <dbReference type="ARBA" id="ARBA00022741"/>
    </source>
</evidence>
<keyword evidence="10" id="KW-0342">GTP-binding</keyword>
<dbReference type="GO" id="GO:0061798">
    <property type="term" value="F:GTP 3',8'-cyclase activity"/>
    <property type="evidence" value="ECO:0007669"/>
    <property type="project" value="UniProtKB-EC"/>
</dbReference>
<evidence type="ECO:0000256" key="14">
    <source>
        <dbReference type="SAM" id="MobiDB-lite"/>
    </source>
</evidence>
<dbReference type="PROSITE" id="PS01305">
    <property type="entry name" value="MOAA_NIFB_PQQE"/>
    <property type="match status" value="1"/>
</dbReference>
<dbReference type="InterPro" id="IPR000385">
    <property type="entry name" value="MoaA_NifB_PqqE_Fe-S-bd_CS"/>
</dbReference>
<dbReference type="InterPro" id="IPR040064">
    <property type="entry name" value="MoaA-like"/>
</dbReference>
<evidence type="ECO:0000256" key="1">
    <source>
        <dbReference type="ARBA" id="ARBA00001966"/>
    </source>
</evidence>
<comment type="pathway">
    <text evidence="2">Cofactor biosynthesis; molybdopterin biosynthesis.</text>
</comment>
<evidence type="ECO:0000256" key="6">
    <source>
        <dbReference type="ARBA" id="ARBA00022723"/>
    </source>
</evidence>
<evidence type="ECO:0000259" key="15">
    <source>
        <dbReference type="PROSITE" id="PS51918"/>
    </source>
</evidence>
<keyword evidence="4" id="KW-0004">4Fe-4S</keyword>
<evidence type="ECO:0000313" key="16">
    <source>
        <dbReference type="EMBL" id="GAX24855.1"/>
    </source>
</evidence>
<dbReference type="OrthoDB" id="429626at2759"/>
<gene>
    <name evidence="16" type="ORF">FisN_6Hh196</name>
</gene>
<feature type="region of interest" description="Disordered" evidence="14">
    <location>
        <begin position="381"/>
        <end position="406"/>
    </location>
</feature>
<keyword evidence="12 16" id="KW-0456">Lyase</keyword>
<evidence type="ECO:0000256" key="3">
    <source>
        <dbReference type="ARBA" id="ARBA00012167"/>
    </source>
</evidence>
<name>A0A1Z5KFE9_FISSO</name>
<dbReference type="NCBIfam" id="TIGR02666">
    <property type="entry name" value="moaA"/>
    <property type="match status" value="1"/>
</dbReference>
<dbReference type="Gene3D" id="3.20.20.70">
    <property type="entry name" value="Aldolase class I"/>
    <property type="match status" value="1"/>
</dbReference>
<dbReference type="InterPro" id="IPR058240">
    <property type="entry name" value="rSAM_sf"/>
</dbReference>
<dbReference type="GO" id="GO:0006777">
    <property type="term" value="P:Mo-molybdopterin cofactor biosynthetic process"/>
    <property type="evidence" value="ECO:0007669"/>
    <property type="project" value="UniProtKB-KW"/>
</dbReference>
<reference evidence="16 17" key="1">
    <citation type="journal article" date="2015" name="Plant Cell">
        <title>Oil accumulation by the oleaginous diatom Fistulifera solaris as revealed by the genome and transcriptome.</title>
        <authorList>
            <person name="Tanaka T."/>
            <person name="Maeda Y."/>
            <person name="Veluchamy A."/>
            <person name="Tanaka M."/>
            <person name="Abida H."/>
            <person name="Marechal E."/>
            <person name="Bowler C."/>
            <person name="Muto M."/>
            <person name="Sunaga Y."/>
            <person name="Tanaka M."/>
            <person name="Yoshino T."/>
            <person name="Taniguchi T."/>
            <person name="Fukuda Y."/>
            <person name="Nemoto M."/>
            <person name="Matsumoto M."/>
            <person name="Wong P.S."/>
            <person name="Aburatani S."/>
            <person name="Fujibuchi W."/>
        </authorList>
    </citation>
    <scope>NUCLEOTIDE SEQUENCE [LARGE SCALE GENOMIC DNA]</scope>
    <source>
        <strain evidence="16 17">JPCC DA0580</strain>
    </source>
</reference>
<dbReference type="InterPro" id="IPR007197">
    <property type="entry name" value="rSAM"/>
</dbReference>
<dbReference type="GO" id="GO:0005525">
    <property type="term" value="F:GTP binding"/>
    <property type="evidence" value="ECO:0007669"/>
    <property type="project" value="UniProtKB-KW"/>
</dbReference>
<keyword evidence="8" id="KW-0408">Iron</keyword>
<dbReference type="CDD" id="cd01335">
    <property type="entry name" value="Radical_SAM"/>
    <property type="match status" value="1"/>
</dbReference>
<dbReference type="Proteomes" id="UP000198406">
    <property type="component" value="Unassembled WGS sequence"/>
</dbReference>
<comment type="caution">
    <text evidence="16">The sequence shown here is derived from an EMBL/GenBank/DDBJ whole genome shotgun (WGS) entry which is preliminary data.</text>
</comment>
<evidence type="ECO:0000313" key="17">
    <source>
        <dbReference type="Proteomes" id="UP000198406"/>
    </source>
</evidence>
<accession>A0A1Z5KFE9</accession>
<evidence type="ECO:0000256" key="4">
    <source>
        <dbReference type="ARBA" id="ARBA00022485"/>
    </source>
</evidence>
<dbReference type="InterPro" id="IPR013483">
    <property type="entry name" value="MoaA"/>
</dbReference>
<keyword evidence="6" id="KW-0479">Metal-binding</keyword>
<comment type="cofactor">
    <cofactor evidence="1">
        <name>[4Fe-4S] cluster</name>
        <dbReference type="ChEBI" id="CHEBI:49883"/>
    </cofactor>
</comment>
<organism evidence="16 17">
    <name type="scientific">Fistulifera solaris</name>
    <name type="common">Oleaginous diatom</name>
    <dbReference type="NCBI Taxonomy" id="1519565"/>
    <lineage>
        <taxon>Eukaryota</taxon>
        <taxon>Sar</taxon>
        <taxon>Stramenopiles</taxon>
        <taxon>Ochrophyta</taxon>
        <taxon>Bacillariophyta</taxon>
        <taxon>Bacillariophyceae</taxon>
        <taxon>Bacillariophycidae</taxon>
        <taxon>Naviculales</taxon>
        <taxon>Naviculaceae</taxon>
        <taxon>Fistulifera</taxon>
    </lineage>
</organism>
<dbReference type="CDD" id="cd21117">
    <property type="entry name" value="Twitch_MoaA"/>
    <property type="match status" value="1"/>
</dbReference>
<sequence>MKSSYRTFVSSVGRSRRRKSSVAVLEAPNEFPRLQALREQLQHDPPMIHRSKQRLITTPQPLTDAVQLREWIDTLPLPSTILQDTYGRFHNYLRLSLVERCNLRCTYCMPPEGIPLSDNLLTSEEVLRLAEHFVSRGVNKFRLTGGEPTLRKDLTEIIQGLHALRPKQIGITTNGVILTRKLDEFIDAGLTSINISLDTLQADKFEQLTRRPYFSKVWESITAAHQRASQQDHLTVKVNCVVMRGVNDEEVPDFIRLTEQFPHLQMRFIEYMPFSSNGWDWSKCVPYQELLTDDLTPVPSSDPSDTTKWYQTPEGATVGFITSMSEHFCGSCNRIRLTADGQLKVCLFDGREVNLKNILRLPDVTEQDLDKVIYHALQHKQKQLGGHPDPASIKVDKNRPMTLIGG</sequence>
<dbReference type="Pfam" id="PF06463">
    <property type="entry name" value="Mob_synth_C"/>
    <property type="match status" value="1"/>
</dbReference>
<dbReference type="SUPFAM" id="SSF102114">
    <property type="entry name" value="Radical SAM enzymes"/>
    <property type="match status" value="1"/>
</dbReference>
<dbReference type="InterPro" id="IPR010505">
    <property type="entry name" value="MoaA_twitch"/>
</dbReference>
<dbReference type="PROSITE" id="PS51918">
    <property type="entry name" value="RADICAL_SAM"/>
    <property type="match status" value="1"/>
</dbReference>
<dbReference type="Pfam" id="PF04055">
    <property type="entry name" value="Radical_SAM"/>
    <property type="match status" value="1"/>
</dbReference>
<dbReference type="SMART" id="SM00729">
    <property type="entry name" value="Elp3"/>
    <property type="match status" value="1"/>
</dbReference>
<dbReference type="EMBL" id="BDSP01000217">
    <property type="protein sequence ID" value="GAX24855.1"/>
    <property type="molecule type" value="Genomic_DNA"/>
</dbReference>
<evidence type="ECO:0000256" key="8">
    <source>
        <dbReference type="ARBA" id="ARBA00023004"/>
    </source>
</evidence>
<keyword evidence="9" id="KW-0411">Iron-sulfur</keyword>
<comment type="catalytic activity">
    <reaction evidence="13">
        <text>GTP + AH2 + S-adenosyl-L-methionine = (8S)-3',8-cyclo-7,8-dihydroguanosine 5'-triphosphate + 5'-deoxyadenosine + L-methionine + A + H(+)</text>
        <dbReference type="Rhea" id="RHEA:49576"/>
        <dbReference type="ChEBI" id="CHEBI:13193"/>
        <dbReference type="ChEBI" id="CHEBI:15378"/>
        <dbReference type="ChEBI" id="CHEBI:17319"/>
        <dbReference type="ChEBI" id="CHEBI:17499"/>
        <dbReference type="ChEBI" id="CHEBI:37565"/>
        <dbReference type="ChEBI" id="CHEBI:57844"/>
        <dbReference type="ChEBI" id="CHEBI:59789"/>
        <dbReference type="ChEBI" id="CHEBI:131766"/>
        <dbReference type="EC" id="4.1.99.22"/>
    </reaction>
</comment>
<dbReference type="InterPro" id="IPR006638">
    <property type="entry name" value="Elp3/MiaA/NifB-like_rSAM"/>
</dbReference>
<dbReference type="SFLD" id="SFLDG01383">
    <property type="entry name" value="cyclic_pyranopterin_phosphate"/>
    <property type="match status" value="1"/>
</dbReference>
<evidence type="ECO:0000256" key="9">
    <source>
        <dbReference type="ARBA" id="ARBA00023014"/>
    </source>
</evidence>
<dbReference type="GO" id="GO:0061799">
    <property type="term" value="F:cyclic pyranopterin monophosphate synthase activity"/>
    <property type="evidence" value="ECO:0007669"/>
    <property type="project" value="TreeGrafter"/>
</dbReference>
<dbReference type="SFLD" id="SFLDG01067">
    <property type="entry name" value="SPASM/twitch_domain_containing"/>
    <property type="match status" value="1"/>
</dbReference>
<proteinExistence type="predicted"/>
<dbReference type="PANTHER" id="PTHR22960:SF0">
    <property type="entry name" value="MOLYBDENUM COFACTOR BIOSYNTHESIS PROTEIN 1"/>
    <property type="match status" value="1"/>
</dbReference>
<dbReference type="GO" id="GO:0051539">
    <property type="term" value="F:4 iron, 4 sulfur cluster binding"/>
    <property type="evidence" value="ECO:0007669"/>
    <property type="project" value="UniProtKB-KW"/>
</dbReference>
<evidence type="ECO:0000256" key="13">
    <source>
        <dbReference type="ARBA" id="ARBA00048697"/>
    </source>
</evidence>
<keyword evidence="17" id="KW-1185">Reference proteome</keyword>
<keyword evidence="5" id="KW-0949">S-adenosyl-L-methionine</keyword>
<dbReference type="InterPro" id="IPR013785">
    <property type="entry name" value="Aldolase_TIM"/>
</dbReference>
<evidence type="ECO:0000256" key="11">
    <source>
        <dbReference type="ARBA" id="ARBA00023150"/>
    </source>
</evidence>